<dbReference type="InterPro" id="IPR013087">
    <property type="entry name" value="Znf_C2H2_type"/>
</dbReference>
<feature type="non-terminal residue" evidence="13">
    <location>
        <position position="191"/>
    </location>
</feature>
<evidence type="ECO:0000256" key="5">
    <source>
        <dbReference type="ARBA" id="ARBA00022771"/>
    </source>
</evidence>
<dbReference type="PANTHER" id="PTHR23235">
    <property type="entry name" value="KRUEPPEL-LIKE TRANSCRIPTION FACTOR"/>
    <property type="match status" value="1"/>
</dbReference>
<dbReference type="Gene3D" id="3.30.160.60">
    <property type="entry name" value="Classic Zinc Finger"/>
    <property type="match status" value="3"/>
</dbReference>
<comment type="subcellular location">
    <subcellularLocation>
        <location evidence="1">Nucleus</location>
    </subcellularLocation>
</comment>
<dbReference type="GO" id="GO:0005634">
    <property type="term" value="C:nucleus"/>
    <property type="evidence" value="ECO:0007669"/>
    <property type="project" value="UniProtKB-SubCell"/>
</dbReference>
<evidence type="ECO:0000256" key="11">
    <source>
        <dbReference type="SAM" id="MobiDB-lite"/>
    </source>
</evidence>
<evidence type="ECO:0000256" key="6">
    <source>
        <dbReference type="ARBA" id="ARBA00022833"/>
    </source>
</evidence>
<dbReference type="GO" id="GO:0000978">
    <property type="term" value="F:RNA polymerase II cis-regulatory region sequence-specific DNA binding"/>
    <property type="evidence" value="ECO:0007669"/>
    <property type="project" value="TreeGrafter"/>
</dbReference>
<protein>
    <recommendedName>
        <fullName evidence="12">C2H2-type domain-containing protein</fullName>
    </recommendedName>
</protein>
<dbReference type="GO" id="GO:0008270">
    <property type="term" value="F:zinc ion binding"/>
    <property type="evidence" value="ECO:0007669"/>
    <property type="project" value="UniProtKB-KW"/>
</dbReference>
<feature type="domain" description="C2H2-type" evidence="12">
    <location>
        <begin position="147"/>
        <end position="175"/>
    </location>
</feature>
<name>A0AAV5TR47_9BILA</name>
<keyword evidence="7" id="KW-0238">DNA-binding</keyword>
<sequence length="191" mass="21146">MPGDMSLTTRPRSIFARIDDLLASGPIDLSMPSCSGMRLPATLGPTGKIDAPPTVTPPTTTEQPERCGTCGKEYRTAGALKMHQRTHAPPCVCQKCGKAFSRPWLLKGHLRTHTGERPYECGECGRRFADRSNLRAHEHTHRTERRHKCAKCAQTFARSHVLSKHEELCGSGSRLEDLLESTVVEDTVVDR</sequence>
<dbReference type="PANTHER" id="PTHR23235:SF176">
    <property type="entry name" value="C2H2-TYPE DOMAIN-CONTAINING PROTEIN"/>
    <property type="match status" value="1"/>
</dbReference>
<evidence type="ECO:0000256" key="3">
    <source>
        <dbReference type="ARBA" id="ARBA00022723"/>
    </source>
</evidence>
<evidence type="ECO:0000313" key="14">
    <source>
        <dbReference type="Proteomes" id="UP001432027"/>
    </source>
</evidence>
<gene>
    <name evidence="13" type="ORF">PENTCL1PPCAC_18976</name>
</gene>
<keyword evidence="14" id="KW-1185">Reference proteome</keyword>
<evidence type="ECO:0000256" key="1">
    <source>
        <dbReference type="ARBA" id="ARBA00004123"/>
    </source>
</evidence>
<evidence type="ECO:0000256" key="4">
    <source>
        <dbReference type="ARBA" id="ARBA00022737"/>
    </source>
</evidence>
<keyword evidence="8" id="KW-0539">Nucleus</keyword>
<reference evidence="13" key="1">
    <citation type="submission" date="2023-10" db="EMBL/GenBank/DDBJ databases">
        <title>Genome assembly of Pristionchus species.</title>
        <authorList>
            <person name="Yoshida K."/>
            <person name="Sommer R.J."/>
        </authorList>
    </citation>
    <scope>NUCLEOTIDE SEQUENCE</scope>
    <source>
        <strain evidence="13">RS0144</strain>
    </source>
</reference>
<accession>A0AAV5TR47</accession>
<feature type="domain" description="C2H2-type" evidence="12">
    <location>
        <begin position="91"/>
        <end position="118"/>
    </location>
</feature>
<dbReference type="PROSITE" id="PS50157">
    <property type="entry name" value="ZINC_FINGER_C2H2_2"/>
    <property type="match status" value="4"/>
</dbReference>
<feature type="region of interest" description="Disordered" evidence="11">
    <location>
        <begin position="40"/>
        <end position="67"/>
    </location>
</feature>
<comment type="similarity">
    <text evidence="2">Belongs to the krueppel C2H2-type zinc-finger protein family.</text>
</comment>
<dbReference type="FunFam" id="3.30.160.60:FF:000942">
    <property type="entry name" value="Snail zinc finger protein"/>
    <property type="match status" value="1"/>
</dbReference>
<organism evidence="13 14">
    <name type="scientific">Pristionchus entomophagus</name>
    <dbReference type="NCBI Taxonomy" id="358040"/>
    <lineage>
        <taxon>Eukaryota</taxon>
        <taxon>Metazoa</taxon>
        <taxon>Ecdysozoa</taxon>
        <taxon>Nematoda</taxon>
        <taxon>Chromadorea</taxon>
        <taxon>Rhabditida</taxon>
        <taxon>Rhabditina</taxon>
        <taxon>Diplogasteromorpha</taxon>
        <taxon>Diplogasteroidea</taxon>
        <taxon>Neodiplogasteridae</taxon>
        <taxon>Pristionchus</taxon>
    </lineage>
</organism>
<keyword evidence="3" id="KW-0479">Metal-binding</keyword>
<dbReference type="Proteomes" id="UP001432027">
    <property type="component" value="Unassembled WGS sequence"/>
</dbReference>
<dbReference type="SMART" id="SM00355">
    <property type="entry name" value="ZnF_C2H2"/>
    <property type="match status" value="4"/>
</dbReference>
<evidence type="ECO:0000256" key="7">
    <source>
        <dbReference type="ARBA" id="ARBA00023125"/>
    </source>
</evidence>
<evidence type="ECO:0000313" key="13">
    <source>
        <dbReference type="EMBL" id="GMS96801.1"/>
    </source>
</evidence>
<dbReference type="InterPro" id="IPR036236">
    <property type="entry name" value="Znf_C2H2_sf"/>
</dbReference>
<evidence type="ECO:0000256" key="2">
    <source>
        <dbReference type="ARBA" id="ARBA00006991"/>
    </source>
</evidence>
<dbReference type="Pfam" id="PF00096">
    <property type="entry name" value="zf-C2H2"/>
    <property type="match status" value="3"/>
</dbReference>
<dbReference type="SUPFAM" id="SSF57667">
    <property type="entry name" value="beta-beta-alpha zinc fingers"/>
    <property type="match status" value="3"/>
</dbReference>
<evidence type="ECO:0000256" key="10">
    <source>
        <dbReference type="PROSITE-ProRule" id="PRU00042"/>
    </source>
</evidence>
<comment type="caution">
    <text evidence="13">The sequence shown here is derived from an EMBL/GenBank/DDBJ whole genome shotgun (WGS) entry which is preliminary data.</text>
</comment>
<dbReference type="AlphaFoldDB" id="A0AAV5TR47"/>
<feature type="domain" description="C2H2-type" evidence="12">
    <location>
        <begin position="65"/>
        <end position="88"/>
    </location>
</feature>
<keyword evidence="4" id="KW-0677">Repeat</keyword>
<evidence type="ECO:0000256" key="9">
    <source>
        <dbReference type="ARBA" id="ARBA00037948"/>
    </source>
</evidence>
<keyword evidence="5 10" id="KW-0863">Zinc-finger</keyword>
<evidence type="ECO:0000259" key="12">
    <source>
        <dbReference type="PROSITE" id="PS50157"/>
    </source>
</evidence>
<dbReference type="FunFam" id="3.30.160.60:FF:001442">
    <property type="entry name" value="zinc finger protein 696"/>
    <property type="match status" value="1"/>
</dbReference>
<comment type="similarity">
    <text evidence="9">Belongs to the snail C2H2-type zinc-finger protein family.</text>
</comment>
<dbReference type="EMBL" id="BTSX01000004">
    <property type="protein sequence ID" value="GMS96801.1"/>
    <property type="molecule type" value="Genomic_DNA"/>
</dbReference>
<feature type="domain" description="C2H2-type" evidence="12">
    <location>
        <begin position="119"/>
        <end position="146"/>
    </location>
</feature>
<keyword evidence="6" id="KW-0862">Zinc</keyword>
<evidence type="ECO:0000256" key="8">
    <source>
        <dbReference type="ARBA" id="ARBA00023242"/>
    </source>
</evidence>
<dbReference type="GO" id="GO:0000981">
    <property type="term" value="F:DNA-binding transcription factor activity, RNA polymerase II-specific"/>
    <property type="evidence" value="ECO:0007669"/>
    <property type="project" value="TreeGrafter"/>
</dbReference>
<proteinExistence type="inferred from homology"/>
<dbReference type="PROSITE" id="PS00028">
    <property type="entry name" value="ZINC_FINGER_C2H2_1"/>
    <property type="match status" value="3"/>
</dbReference>